<dbReference type="eggNOG" id="COG2177">
    <property type="taxonomic scope" value="Bacteria"/>
</dbReference>
<dbReference type="InterPro" id="IPR040690">
    <property type="entry name" value="FtsX_ECD"/>
</dbReference>
<organism evidence="14 15">
    <name type="scientific">Natranaerobius thermophilus (strain ATCC BAA-1301 / DSM 18059 / JW/NM-WN-LF)</name>
    <dbReference type="NCBI Taxonomy" id="457570"/>
    <lineage>
        <taxon>Bacteria</taxon>
        <taxon>Bacillati</taxon>
        <taxon>Bacillota</taxon>
        <taxon>Clostridia</taxon>
        <taxon>Natranaerobiales</taxon>
        <taxon>Natranaerobiaceae</taxon>
        <taxon>Natranaerobius</taxon>
    </lineage>
</organism>
<dbReference type="AlphaFoldDB" id="B2A7Y9"/>
<comment type="subcellular location">
    <subcellularLocation>
        <location evidence="1">Cell membrane</location>
        <topology evidence="1">Multi-pass membrane protein</topology>
    </subcellularLocation>
</comment>
<feature type="transmembrane region" description="Helical" evidence="11">
    <location>
        <begin position="21"/>
        <end position="44"/>
    </location>
</feature>
<evidence type="ECO:0000313" key="14">
    <source>
        <dbReference type="EMBL" id="ACB85761.1"/>
    </source>
</evidence>
<keyword evidence="8 10" id="KW-0472">Membrane</keyword>
<keyword evidence="6 11" id="KW-0812">Transmembrane</keyword>
<dbReference type="EMBL" id="CP001034">
    <property type="protein sequence ID" value="ACB85761.1"/>
    <property type="molecule type" value="Genomic_DNA"/>
</dbReference>
<feature type="transmembrane region" description="Helical" evidence="11">
    <location>
        <begin position="221"/>
        <end position="244"/>
    </location>
</feature>
<keyword evidence="15" id="KW-1185">Reference proteome</keyword>
<reference evidence="14 15" key="1">
    <citation type="submission" date="2008-04" db="EMBL/GenBank/DDBJ databases">
        <title>Complete sequence of chromosome of Natranaerobius thermophilus JW/NM-WN-LF.</title>
        <authorList>
            <consortium name="US DOE Joint Genome Institute"/>
            <person name="Copeland A."/>
            <person name="Lucas S."/>
            <person name="Lapidus A."/>
            <person name="Glavina del Rio T."/>
            <person name="Dalin E."/>
            <person name="Tice H."/>
            <person name="Bruce D."/>
            <person name="Goodwin L."/>
            <person name="Pitluck S."/>
            <person name="Chertkov O."/>
            <person name="Brettin T."/>
            <person name="Detter J.C."/>
            <person name="Han C."/>
            <person name="Kuske C.R."/>
            <person name="Schmutz J."/>
            <person name="Larimer F."/>
            <person name="Land M."/>
            <person name="Hauser L."/>
            <person name="Kyrpides N."/>
            <person name="Lykidis A."/>
            <person name="Mesbah N.M."/>
            <person name="Wiegel J."/>
        </authorList>
    </citation>
    <scope>NUCLEOTIDE SEQUENCE [LARGE SCALE GENOMIC DNA]</scope>
    <source>
        <strain evidence="15">ATCC BAA-1301 / DSM 18059 / JW/NM-WN-LF</strain>
    </source>
</reference>
<evidence type="ECO:0000259" key="13">
    <source>
        <dbReference type="Pfam" id="PF18075"/>
    </source>
</evidence>
<dbReference type="Proteomes" id="UP000001683">
    <property type="component" value="Chromosome"/>
</dbReference>
<evidence type="ECO:0000259" key="12">
    <source>
        <dbReference type="Pfam" id="PF02687"/>
    </source>
</evidence>
<dbReference type="InterPro" id="IPR004513">
    <property type="entry name" value="FtsX"/>
</dbReference>
<protein>
    <recommendedName>
        <fullName evidence="3 10">Cell division protein FtsX</fullName>
    </recommendedName>
</protein>
<evidence type="ECO:0000256" key="11">
    <source>
        <dbReference type="SAM" id="Phobius"/>
    </source>
</evidence>
<dbReference type="Gene3D" id="3.30.70.3040">
    <property type="match status" value="1"/>
</dbReference>
<evidence type="ECO:0000256" key="7">
    <source>
        <dbReference type="ARBA" id="ARBA00022989"/>
    </source>
</evidence>
<dbReference type="OrthoDB" id="9812531at2"/>
<evidence type="ECO:0000256" key="5">
    <source>
        <dbReference type="ARBA" id="ARBA00022618"/>
    </source>
</evidence>
<dbReference type="GO" id="GO:0051301">
    <property type="term" value="P:cell division"/>
    <property type="evidence" value="ECO:0007669"/>
    <property type="project" value="UniProtKB-KW"/>
</dbReference>
<dbReference type="InterPro" id="IPR003838">
    <property type="entry name" value="ABC3_permease_C"/>
</dbReference>
<comment type="function">
    <text evidence="10">Part of the ABC transporter FtsEX involved in asymmetric cellular division facilitating the initiation of sporulation.</text>
</comment>
<evidence type="ECO:0000256" key="4">
    <source>
        <dbReference type="ARBA" id="ARBA00022475"/>
    </source>
</evidence>
<evidence type="ECO:0000256" key="9">
    <source>
        <dbReference type="ARBA" id="ARBA00023306"/>
    </source>
</evidence>
<gene>
    <name evidence="14" type="ordered locus">Nther_2195</name>
</gene>
<evidence type="ECO:0000256" key="6">
    <source>
        <dbReference type="ARBA" id="ARBA00022692"/>
    </source>
</evidence>
<dbReference type="PIRSF" id="PIRSF003097">
    <property type="entry name" value="FtsX"/>
    <property type="match status" value="1"/>
</dbReference>
<dbReference type="GO" id="GO:0005886">
    <property type="term" value="C:plasma membrane"/>
    <property type="evidence" value="ECO:0007669"/>
    <property type="project" value="UniProtKB-SubCell"/>
</dbReference>
<proteinExistence type="inferred from homology"/>
<keyword evidence="9 10" id="KW-0131">Cell cycle</keyword>
<dbReference type="Pfam" id="PF02687">
    <property type="entry name" value="FtsX"/>
    <property type="match status" value="1"/>
</dbReference>
<feature type="domain" description="ABC3 transporter permease C-terminal" evidence="12">
    <location>
        <begin position="177"/>
        <end position="295"/>
    </location>
</feature>
<dbReference type="STRING" id="457570.Nther_2195"/>
<evidence type="ECO:0000256" key="8">
    <source>
        <dbReference type="ARBA" id="ARBA00023136"/>
    </source>
</evidence>
<name>B2A7Y9_NATTJ</name>
<accession>B2A7Y9</accession>
<dbReference type="PANTHER" id="PTHR47755:SF1">
    <property type="entry name" value="CELL DIVISION PROTEIN FTSX"/>
    <property type="match status" value="1"/>
</dbReference>
<evidence type="ECO:0000256" key="3">
    <source>
        <dbReference type="ARBA" id="ARBA00021907"/>
    </source>
</evidence>
<sequence>MKFRSWAYFFSEAFKSVFRNGWMSLASIGVVTVTLLMLGVFMIINQNVEYITEEVRGQVEIAVWLEDDLSSRDHDDIRTSLIKISGVEKVKFVSQEEGLDRMKEQMGESAVQGYYDEPDQNPLPDMFEVNTVYPEDVPRVADEISQISGVDMVDYGSEVVETLFEVTGIIRYVAFGLMLALAFTATFLISNTIKLTVYARSEEIKIMKLVGATNWFIRWPFLLEGLLLGFLGSAIPVVILRYGYSYLSEWVYSNAGFINLQPPEAIFESMDIALILLGTFLGALGSIASLRRFLRV</sequence>
<dbReference type="NCBIfam" id="NF038347">
    <property type="entry name" value="FtsX_Gpos"/>
    <property type="match status" value="1"/>
</dbReference>
<evidence type="ECO:0000313" key="15">
    <source>
        <dbReference type="Proteomes" id="UP000001683"/>
    </source>
</evidence>
<dbReference type="Pfam" id="PF18075">
    <property type="entry name" value="FtsX_ECD"/>
    <property type="match status" value="1"/>
</dbReference>
<evidence type="ECO:0000256" key="2">
    <source>
        <dbReference type="ARBA" id="ARBA00007379"/>
    </source>
</evidence>
<evidence type="ECO:0000256" key="1">
    <source>
        <dbReference type="ARBA" id="ARBA00004651"/>
    </source>
</evidence>
<reference evidence="14 15" key="2">
    <citation type="journal article" date="2011" name="J. Bacteriol.">
        <title>Complete genome sequence of the anaerobic, halophilic alkalithermophile Natranaerobius thermophilus JW/NM-WN-LF.</title>
        <authorList>
            <person name="Zhao B."/>
            <person name="Mesbah N.M."/>
            <person name="Dalin E."/>
            <person name="Goodwin L."/>
            <person name="Nolan M."/>
            <person name="Pitluck S."/>
            <person name="Chertkov O."/>
            <person name="Brettin T.S."/>
            <person name="Han J."/>
            <person name="Larimer F.W."/>
            <person name="Land M.L."/>
            <person name="Hauser L."/>
            <person name="Kyrpides N."/>
            <person name="Wiegel J."/>
        </authorList>
    </citation>
    <scope>NUCLEOTIDE SEQUENCE [LARGE SCALE GENOMIC DNA]</scope>
    <source>
        <strain evidence="15">ATCC BAA-1301 / DSM 18059 / JW/NM-WN-LF</strain>
    </source>
</reference>
<evidence type="ECO:0000256" key="10">
    <source>
        <dbReference type="PIRNR" id="PIRNR003097"/>
    </source>
</evidence>
<dbReference type="InParanoid" id="B2A7Y9"/>
<keyword evidence="5 10" id="KW-0132">Cell division</keyword>
<feature type="transmembrane region" description="Helical" evidence="11">
    <location>
        <begin position="169"/>
        <end position="190"/>
    </location>
</feature>
<keyword evidence="4 10" id="KW-1003">Cell membrane</keyword>
<dbReference type="PANTHER" id="PTHR47755">
    <property type="entry name" value="CELL DIVISION PROTEIN FTSX"/>
    <property type="match status" value="1"/>
</dbReference>
<comment type="similarity">
    <text evidence="2 10">Belongs to the ABC-4 integral membrane protein family. FtsX subfamily.</text>
</comment>
<dbReference type="HOGENOM" id="CLU_073546_2_2_9"/>
<dbReference type="RefSeq" id="WP_012448613.1">
    <property type="nucleotide sequence ID" value="NC_010718.1"/>
</dbReference>
<dbReference type="KEGG" id="nth:Nther_2195"/>
<keyword evidence="7 11" id="KW-1133">Transmembrane helix</keyword>
<dbReference type="InterPro" id="IPR058204">
    <property type="entry name" value="FtsX_firmicutes-type"/>
</dbReference>
<dbReference type="FunCoup" id="B2A7Y9">
    <property type="interactions" value="122"/>
</dbReference>
<feature type="transmembrane region" description="Helical" evidence="11">
    <location>
        <begin position="272"/>
        <end position="290"/>
    </location>
</feature>
<feature type="domain" description="FtsX extracellular" evidence="13">
    <location>
        <begin position="59"/>
        <end position="153"/>
    </location>
</feature>